<dbReference type="Gene3D" id="3.30.450.40">
    <property type="match status" value="1"/>
</dbReference>
<dbReference type="SUPFAM" id="SSF55781">
    <property type="entry name" value="GAF domain-like"/>
    <property type="match status" value="1"/>
</dbReference>
<dbReference type="SMART" id="SM00388">
    <property type="entry name" value="HisKA"/>
    <property type="match status" value="1"/>
</dbReference>
<evidence type="ECO:0000256" key="5">
    <source>
        <dbReference type="ARBA" id="ARBA00022679"/>
    </source>
</evidence>
<evidence type="ECO:0000259" key="11">
    <source>
        <dbReference type="PROSITE" id="PS50109"/>
    </source>
</evidence>
<dbReference type="InterPro" id="IPR003594">
    <property type="entry name" value="HATPase_dom"/>
</dbReference>
<dbReference type="Gene3D" id="3.40.50.2300">
    <property type="match status" value="2"/>
</dbReference>
<evidence type="ECO:0000256" key="8">
    <source>
        <dbReference type="ARBA" id="ARBA00074306"/>
    </source>
</evidence>
<dbReference type="NCBIfam" id="TIGR00229">
    <property type="entry name" value="sensory_box"/>
    <property type="match status" value="1"/>
</dbReference>
<dbReference type="STRING" id="765420.OSCT_2221"/>
<dbReference type="SUPFAM" id="SSF47384">
    <property type="entry name" value="Homodimeric domain of signal transducing histidine kinase"/>
    <property type="match status" value="1"/>
</dbReference>
<sequence>MNPSHFADPEPVTSYQGQLNLLVVEDDQGLNRLIQRHLRRHGLHVEGVLSGAEAIQRTATLTDPLLLLDYRLPDMTAKEIVLTLQHQQRPAPFIVMTGNGDERIAVEMMKLGARDYLTKSETFLDLLPTVVQQAIQQITTERRLQQAERALRESEHRFSLLFQYIPFGIGLTDLDGQILIANQPLLDLCGYSQEEFQHLHIGTLFADQSELVALYAGTIRPLQLTLLRKDGTHFQASCSYNRTDVSEDQTFLLVVEDMTADIATQQRIHHLNAVLNGIRRVNRLIAEVSDRNRLIQEACDSLIQTFGYQNAWIVRTDSQRHILAIASAGMSQPIRHNLDHDQVMPWCSDQVSEPNSVLVMHQQENCRDCPLNTICAEQDRLVSQLTYNGKNYGVMSVGVPAGFVEDAEDQSLFAELARDLAFALYKIDVEDERGQAERDLQHSQQLLTEALDALEQRVAERTRELSIANLNLAHAARVKDEFLANMSHELRTPLNAILGRTEMCLDGFYGPLSDGATKALHTIEESGRHLLELINDVLDVAKIESGHADLELQLIAVDEVCAASLRLISQQALKKHIHINQEIDPQVDLIHADARRIKQILINLLNNAVKFTPQGGNIGLTVTGDREQDLVHFIVWDTGIGIAPDQIGRLFQPFTQIDSSLSRAHEGTGLGLHLVASLVRLHGGSVQVESTLGTGSRFSFMLPWKRVNAESNANNLSKYISPTLPVAASEQEIGKLLLLADDNTDTRELLSHYLTQKGFRVITARHGLEAVRMANTEHPDLILMDVQMPQLDGLAATRLIREMPALHNVPIIALTALVMPGDRERCLAAGANDYLTKPVPLSQLLKLIHFHLKP</sequence>
<keyword evidence="4 9" id="KW-0597">Phosphoprotein</keyword>
<accession>E1IFX0</accession>
<evidence type="ECO:0000256" key="1">
    <source>
        <dbReference type="ARBA" id="ARBA00000085"/>
    </source>
</evidence>
<keyword evidence="5" id="KW-0808">Transferase</keyword>
<feature type="domain" description="Response regulatory" evidence="12">
    <location>
        <begin position="20"/>
        <end position="134"/>
    </location>
</feature>
<dbReference type="FunFam" id="1.10.287.130:FF:000145">
    <property type="entry name" value="Sensory transduction histidine kinase"/>
    <property type="match status" value="1"/>
</dbReference>
<gene>
    <name evidence="14" type="ORF">OSCT_2221</name>
</gene>
<dbReference type="PANTHER" id="PTHR43047:SF63">
    <property type="entry name" value="HISTIDINE KINASE"/>
    <property type="match status" value="1"/>
</dbReference>
<keyword evidence="15" id="KW-1185">Reference proteome</keyword>
<feature type="domain" description="Response regulatory" evidence="12">
    <location>
        <begin position="736"/>
        <end position="852"/>
    </location>
</feature>
<dbReference type="Proteomes" id="UP000054010">
    <property type="component" value="Unassembled WGS sequence"/>
</dbReference>
<dbReference type="SMART" id="SM00091">
    <property type="entry name" value="PAS"/>
    <property type="match status" value="1"/>
</dbReference>
<comment type="caution">
    <text evidence="14">The sequence shown here is derived from an EMBL/GenBank/DDBJ whole genome shotgun (WGS) entry which is preliminary data.</text>
</comment>
<dbReference type="GO" id="GO:0000155">
    <property type="term" value="F:phosphorelay sensor kinase activity"/>
    <property type="evidence" value="ECO:0007669"/>
    <property type="project" value="InterPro"/>
</dbReference>
<dbReference type="SMART" id="SM00448">
    <property type="entry name" value="REC"/>
    <property type="match status" value="2"/>
</dbReference>
<evidence type="ECO:0000256" key="4">
    <source>
        <dbReference type="ARBA" id="ARBA00022553"/>
    </source>
</evidence>
<dbReference type="CDD" id="cd00130">
    <property type="entry name" value="PAS"/>
    <property type="match status" value="1"/>
</dbReference>
<reference evidence="14 15" key="1">
    <citation type="journal article" date="2011" name="J. Bacteriol.">
        <title>Draft genome sequence of the anoxygenic filamentous phototrophic bacterium Oscillochloris trichoides subsp. DG-6.</title>
        <authorList>
            <person name="Kuznetsov B.B."/>
            <person name="Ivanovsky R.N."/>
            <person name="Keppen O.I."/>
            <person name="Sukhacheva M.V."/>
            <person name="Bumazhkin B.K."/>
            <person name="Patutina E.O."/>
            <person name="Beletsky A.V."/>
            <person name="Mardanov A.V."/>
            <person name="Baslerov R.V."/>
            <person name="Panteleeva A.N."/>
            <person name="Kolganova T.V."/>
            <person name="Ravin N.V."/>
            <person name="Skryabin K.G."/>
        </authorList>
    </citation>
    <scope>NUCLEOTIDE SEQUENCE [LARGE SCALE GENOMIC DNA]</scope>
    <source>
        <strain evidence="14 15">DG-6</strain>
    </source>
</reference>
<evidence type="ECO:0000256" key="2">
    <source>
        <dbReference type="ARBA" id="ARBA00006402"/>
    </source>
</evidence>
<dbReference type="InterPro" id="IPR029016">
    <property type="entry name" value="GAF-like_dom_sf"/>
</dbReference>
<comment type="similarity">
    <text evidence="2">In the N-terminal section; belongs to the phytochrome family.</text>
</comment>
<evidence type="ECO:0000256" key="7">
    <source>
        <dbReference type="ARBA" id="ARBA00023012"/>
    </source>
</evidence>
<dbReference type="CDD" id="cd16922">
    <property type="entry name" value="HATPase_EvgS-ArcB-TorS-like"/>
    <property type="match status" value="1"/>
</dbReference>
<name>E1IFX0_9CHLR</name>
<dbReference type="InterPro" id="IPR036097">
    <property type="entry name" value="HisK_dim/P_sf"/>
</dbReference>
<dbReference type="InterPro" id="IPR000014">
    <property type="entry name" value="PAS"/>
</dbReference>
<dbReference type="SUPFAM" id="SSF55785">
    <property type="entry name" value="PYP-like sensor domain (PAS domain)"/>
    <property type="match status" value="1"/>
</dbReference>
<dbReference type="PANTHER" id="PTHR43047">
    <property type="entry name" value="TWO-COMPONENT HISTIDINE PROTEIN KINASE"/>
    <property type="match status" value="1"/>
</dbReference>
<keyword evidence="7" id="KW-0902">Two-component regulatory system</keyword>
<evidence type="ECO:0000256" key="9">
    <source>
        <dbReference type="PROSITE-ProRule" id="PRU00169"/>
    </source>
</evidence>
<keyword evidence="6 14" id="KW-0418">Kinase</keyword>
<dbReference type="PRINTS" id="PR00344">
    <property type="entry name" value="BCTRLSENSOR"/>
</dbReference>
<evidence type="ECO:0000256" key="6">
    <source>
        <dbReference type="ARBA" id="ARBA00022777"/>
    </source>
</evidence>
<dbReference type="InterPro" id="IPR004358">
    <property type="entry name" value="Sig_transdc_His_kin-like_C"/>
</dbReference>
<dbReference type="Pfam" id="PF00512">
    <property type="entry name" value="HisKA"/>
    <property type="match status" value="1"/>
</dbReference>
<dbReference type="AlphaFoldDB" id="E1IFX0"/>
<dbReference type="GO" id="GO:0005886">
    <property type="term" value="C:plasma membrane"/>
    <property type="evidence" value="ECO:0007669"/>
    <property type="project" value="TreeGrafter"/>
</dbReference>
<dbReference type="PROSITE" id="PS50109">
    <property type="entry name" value="HIS_KIN"/>
    <property type="match status" value="1"/>
</dbReference>
<evidence type="ECO:0000313" key="15">
    <source>
        <dbReference type="Proteomes" id="UP000054010"/>
    </source>
</evidence>
<protein>
    <recommendedName>
        <fullName evidence="8">Circadian input-output histidine kinase CikA</fullName>
        <ecNumber evidence="3">2.7.13.3</ecNumber>
    </recommendedName>
</protein>
<dbReference type="InterPro" id="IPR003661">
    <property type="entry name" value="HisK_dim/P_dom"/>
</dbReference>
<keyword evidence="10" id="KW-0175">Coiled coil</keyword>
<feature type="domain" description="Histidine kinase" evidence="11">
    <location>
        <begin position="485"/>
        <end position="706"/>
    </location>
</feature>
<feature type="modified residue" description="4-aspartylphosphate" evidence="9">
    <location>
        <position position="785"/>
    </location>
</feature>
<evidence type="ECO:0000256" key="3">
    <source>
        <dbReference type="ARBA" id="ARBA00012438"/>
    </source>
</evidence>
<dbReference type="InterPro" id="IPR005467">
    <property type="entry name" value="His_kinase_dom"/>
</dbReference>
<dbReference type="GO" id="GO:0009927">
    <property type="term" value="F:histidine phosphotransfer kinase activity"/>
    <property type="evidence" value="ECO:0007669"/>
    <property type="project" value="TreeGrafter"/>
</dbReference>
<dbReference type="FunFam" id="3.30.565.10:FF:000010">
    <property type="entry name" value="Sensor histidine kinase RcsC"/>
    <property type="match status" value="1"/>
</dbReference>
<dbReference type="Gene3D" id="3.30.565.10">
    <property type="entry name" value="Histidine kinase-like ATPase, C-terminal domain"/>
    <property type="match status" value="1"/>
</dbReference>
<dbReference type="SUPFAM" id="SSF52172">
    <property type="entry name" value="CheY-like"/>
    <property type="match status" value="2"/>
</dbReference>
<feature type="coiled-coil region" evidence="10">
    <location>
        <begin position="444"/>
        <end position="471"/>
    </location>
</feature>
<dbReference type="Gene3D" id="3.30.450.20">
    <property type="entry name" value="PAS domain"/>
    <property type="match status" value="1"/>
</dbReference>
<dbReference type="SMART" id="SM00387">
    <property type="entry name" value="HATPase_c"/>
    <property type="match status" value="1"/>
</dbReference>
<dbReference type="OrthoDB" id="9790669at2"/>
<dbReference type="EMBL" id="ADVR01000096">
    <property type="protein sequence ID" value="EFO79928.1"/>
    <property type="molecule type" value="Genomic_DNA"/>
</dbReference>
<dbReference type="Pfam" id="PF02518">
    <property type="entry name" value="HATPase_c"/>
    <property type="match status" value="1"/>
</dbReference>
<dbReference type="EC" id="2.7.13.3" evidence="3"/>
<dbReference type="InterPro" id="IPR001789">
    <property type="entry name" value="Sig_transdc_resp-reg_receiver"/>
</dbReference>
<evidence type="ECO:0000259" key="13">
    <source>
        <dbReference type="PROSITE" id="PS50112"/>
    </source>
</evidence>
<dbReference type="InterPro" id="IPR036890">
    <property type="entry name" value="HATPase_C_sf"/>
</dbReference>
<dbReference type="PROSITE" id="PS50112">
    <property type="entry name" value="PAS"/>
    <property type="match status" value="1"/>
</dbReference>
<evidence type="ECO:0000259" key="12">
    <source>
        <dbReference type="PROSITE" id="PS50110"/>
    </source>
</evidence>
<evidence type="ECO:0000313" key="14">
    <source>
        <dbReference type="EMBL" id="EFO79928.1"/>
    </source>
</evidence>
<dbReference type="PROSITE" id="PS50110">
    <property type="entry name" value="RESPONSE_REGULATORY"/>
    <property type="match status" value="2"/>
</dbReference>
<evidence type="ECO:0000256" key="10">
    <source>
        <dbReference type="SAM" id="Coils"/>
    </source>
</evidence>
<dbReference type="Gene3D" id="1.10.287.130">
    <property type="match status" value="1"/>
</dbReference>
<feature type="modified residue" description="4-aspartylphosphate" evidence="9">
    <location>
        <position position="69"/>
    </location>
</feature>
<organism evidence="14 15">
    <name type="scientific">Oscillochloris trichoides DG-6</name>
    <dbReference type="NCBI Taxonomy" id="765420"/>
    <lineage>
        <taxon>Bacteria</taxon>
        <taxon>Bacillati</taxon>
        <taxon>Chloroflexota</taxon>
        <taxon>Chloroflexia</taxon>
        <taxon>Chloroflexales</taxon>
        <taxon>Chloroflexineae</taxon>
        <taxon>Oscillochloridaceae</taxon>
        <taxon>Oscillochloris</taxon>
    </lineage>
</organism>
<feature type="domain" description="PAS" evidence="13">
    <location>
        <begin position="154"/>
        <end position="196"/>
    </location>
</feature>
<dbReference type="CDD" id="cd00082">
    <property type="entry name" value="HisKA"/>
    <property type="match status" value="1"/>
</dbReference>
<dbReference type="Pfam" id="PF00072">
    <property type="entry name" value="Response_reg"/>
    <property type="match status" value="2"/>
</dbReference>
<dbReference type="InterPro" id="IPR035965">
    <property type="entry name" value="PAS-like_dom_sf"/>
</dbReference>
<dbReference type="InterPro" id="IPR011006">
    <property type="entry name" value="CheY-like_superfamily"/>
</dbReference>
<dbReference type="eggNOG" id="COG0642">
    <property type="taxonomic scope" value="Bacteria"/>
</dbReference>
<proteinExistence type="inferred from homology"/>
<dbReference type="Pfam" id="PF13426">
    <property type="entry name" value="PAS_9"/>
    <property type="match status" value="1"/>
</dbReference>
<dbReference type="HOGENOM" id="CLU_000445_114_15_0"/>
<dbReference type="SUPFAM" id="SSF55874">
    <property type="entry name" value="ATPase domain of HSP90 chaperone/DNA topoisomerase II/histidine kinase"/>
    <property type="match status" value="1"/>
</dbReference>
<comment type="catalytic activity">
    <reaction evidence="1">
        <text>ATP + protein L-histidine = ADP + protein N-phospho-L-histidine.</text>
        <dbReference type="EC" id="2.7.13.3"/>
    </reaction>
</comment>
<dbReference type="CDD" id="cd17546">
    <property type="entry name" value="REC_hyHK_CKI1_RcsC-like"/>
    <property type="match status" value="1"/>
</dbReference>